<reference evidence="9 10" key="1">
    <citation type="submission" date="2024-10" db="EMBL/GenBank/DDBJ databases">
        <title>The Natural Products Discovery Center: Release of the First 8490 Sequenced Strains for Exploring Actinobacteria Biosynthetic Diversity.</title>
        <authorList>
            <person name="Kalkreuter E."/>
            <person name="Kautsar S.A."/>
            <person name="Yang D."/>
            <person name="Bader C.D."/>
            <person name="Teijaro C.N."/>
            <person name="Fluegel L."/>
            <person name="Davis C.M."/>
            <person name="Simpson J.R."/>
            <person name="Lauterbach L."/>
            <person name="Steele A.D."/>
            <person name="Gui C."/>
            <person name="Meng S."/>
            <person name="Li G."/>
            <person name="Viehrig K."/>
            <person name="Ye F."/>
            <person name="Su P."/>
            <person name="Kiefer A.F."/>
            <person name="Nichols A."/>
            <person name="Cepeda A.J."/>
            <person name="Yan W."/>
            <person name="Fan B."/>
            <person name="Jiang Y."/>
            <person name="Adhikari A."/>
            <person name="Zheng C.-J."/>
            <person name="Schuster L."/>
            <person name="Cowan T.M."/>
            <person name="Smanski M.J."/>
            <person name="Chevrette M.G."/>
            <person name="De Carvalho L.P.S."/>
            <person name="Shen B."/>
        </authorList>
    </citation>
    <scope>NUCLEOTIDE SEQUENCE [LARGE SCALE GENOMIC DNA]</scope>
    <source>
        <strain evidence="9 10">NPDC001281</strain>
    </source>
</reference>
<feature type="transmembrane region" description="Helical" evidence="7">
    <location>
        <begin position="93"/>
        <end position="115"/>
    </location>
</feature>
<evidence type="ECO:0000256" key="2">
    <source>
        <dbReference type="ARBA" id="ARBA00022723"/>
    </source>
</evidence>
<feature type="transmembrane region" description="Helical" evidence="7">
    <location>
        <begin position="34"/>
        <end position="59"/>
    </location>
</feature>
<evidence type="ECO:0000313" key="9">
    <source>
        <dbReference type="EMBL" id="MFF4775999.1"/>
    </source>
</evidence>
<dbReference type="PANTHER" id="PTHR34978">
    <property type="entry name" value="POSSIBLE SENSOR-TRANSDUCER PROTEIN BLAR"/>
    <property type="match status" value="1"/>
</dbReference>
<comment type="cofactor">
    <cofactor evidence="6">
        <name>Zn(2+)</name>
        <dbReference type="ChEBI" id="CHEBI:29105"/>
    </cofactor>
    <text evidence="6">Binds 1 zinc ion per subunit.</text>
</comment>
<evidence type="ECO:0000313" key="10">
    <source>
        <dbReference type="Proteomes" id="UP001602119"/>
    </source>
</evidence>
<keyword evidence="4 6" id="KW-0862">Zinc</keyword>
<keyword evidence="5 6" id="KW-0482">Metalloprotease</keyword>
<keyword evidence="7" id="KW-0812">Transmembrane</keyword>
<feature type="transmembrane region" description="Helical" evidence="7">
    <location>
        <begin position="280"/>
        <end position="307"/>
    </location>
</feature>
<keyword evidence="1 6" id="KW-0645">Protease</keyword>
<evidence type="ECO:0000256" key="5">
    <source>
        <dbReference type="ARBA" id="ARBA00023049"/>
    </source>
</evidence>
<dbReference type="RefSeq" id="WP_387344295.1">
    <property type="nucleotide sequence ID" value="NZ_JBIAXI010000015.1"/>
</dbReference>
<dbReference type="CDD" id="cd07326">
    <property type="entry name" value="M56_BlaR1_MecR1_like"/>
    <property type="match status" value="1"/>
</dbReference>
<keyword evidence="2" id="KW-0479">Metal-binding</keyword>
<organism evidence="9 10">
    <name type="scientific">Microtetraspora fusca</name>
    <dbReference type="NCBI Taxonomy" id="1997"/>
    <lineage>
        <taxon>Bacteria</taxon>
        <taxon>Bacillati</taxon>
        <taxon>Actinomycetota</taxon>
        <taxon>Actinomycetes</taxon>
        <taxon>Streptosporangiales</taxon>
        <taxon>Streptosporangiaceae</taxon>
        <taxon>Microtetraspora</taxon>
    </lineage>
</organism>
<keyword evidence="7" id="KW-1133">Transmembrane helix</keyword>
<comment type="caution">
    <text evidence="9">The sequence shown here is derived from an EMBL/GenBank/DDBJ whole genome shotgun (WGS) entry which is preliminary data.</text>
</comment>
<dbReference type="Gene3D" id="3.30.2010.10">
    <property type="entry name" value="Metalloproteases ('zincins'), catalytic domain"/>
    <property type="match status" value="1"/>
</dbReference>
<comment type="similarity">
    <text evidence="6">Belongs to the peptidase M48 family.</text>
</comment>
<protein>
    <submittedName>
        <fullName evidence="9">M56 family metallopeptidase</fullName>
    </submittedName>
</protein>
<feature type="transmembrane region" description="Helical" evidence="7">
    <location>
        <begin position="6"/>
        <end position="22"/>
    </location>
</feature>
<evidence type="ECO:0000256" key="7">
    <source>
        <dbReference type="SAM" id="Phobius"/>
    </source>
</evidence>
<dbReference type="InterPro" id="IPR052173">
    <property type="entry name" value="Beta-lactam_resp_regulator"/>
</dbReference>
<accession>A0ABW6V9J8</accession>
<keyword evidence="7" id="KW-0472">Membrane</keyword>
<dbReference type="PANTHER" id="PTHR34978:SF3">
    <property type="entry name" value="SLR0241 PROTEIN"/>
    <property type="match status" value="1"/>
</dbReference>
<proteinExistence type="inferred from homology"/>
<keyword evidence="10" id="KW-1185">Reference proteome</keyword>
<dbReference type="InterPro" id="IPR001915">
    <property type="entry name" value="Peptidase_M48"/>
</dbReference>
<feature type="domain" description="Peptidase M48" evidence="8">
    <location>
        <begin position="129"/>
        <end position="194"/>
    </location>
</feature>
<sequence length="314" mass="32612">MTVALGLLVATVVIGVAGPLYLRTAVTPSVRPGLALAGWVSSIALMVLVALVAAVVLLAPRAYVVDGLIGMSHSCVNVVRADGGAAWEHVARAAGAAAVFCALGWVAAVAGRLSWRRRRWRREHLALLRAVSRCERSVLWVDEDTPLAYSVGGRDGAVVATRGVARLGPRERDAILAHERAHMRGRHHLLVLLADVVAEALPFVPLCRRAPGAIRVLVELAADAAAARLHGPGSVRAGLLAVVGRGAPSTALAMSRDAVEVRLRWLGGERAAAGRPHSRAGYALAAALALAPALVSIGVVALGVLAYCLSVRPA</sequence>
<evidence type="ECO:0000256" key="6">
    <source>
        <dbReference type="RuleBase" id="RU003983"/>
    </source>
</evidence>
<evidence type="ECO:0000259" key="8">
    <source>
        <dbReference type="Pfam" id="PF01435"/>
    </source>
</evidence>
<dbReference type="EMBL" id="JBIAXI010000015">
    <property type="protein sequence ID" value="MFF4775999.1"/>
    <property type="molecule type" value="Genomic_DNA"/>
</dbReference>
<keyword evidence="3 6" id="KW-0378">Hydrolase</keyword>
<evidence type="ECO:0000256" key="1">
    <source>
        <dbReference type="ARBA" id="ARBA00022670"/>
    </source>
</evidence>
<name>A0ABW6V9J8_MICFU</name>
<evidence type="ECO:0000256" key="4">
    <source>
        <dbReference type="ARBA" id="ARBA00022833"/>
    </source>
</evidence>
<dbReference type="Proteomes" id="UP001602119">
    <property type="component" value="Unassembled WGS sequence"/>
</dbReference>
<gene>
    <name evidence="9" type="ORF">ACFY05_24395</name>
</gene>
<evidence type="ECO:0000256" key="3">
    <source>
        <dbReference type="ARBA" id="ARBA00022801"/>
    </source>
</evidence>
<dbReference type="Pfam" id="PF01435">
    <property type="entry name" value="Peptidase_M48"/>
    <property type="match status" value="1"/>
</dbReference>